<evidence type="ECO:0000313" key="6">
    <source>
        <dbReference type="Proteomes" id="UP000009296"/>
    </source>
</evidence>
<dbReference type="Proteomes" id="UP000009296">
    <property type="component" value="Chromosome"/>
</dbReference>
<feature type="domain" description="GHMP kinase C-terminal" evidence="4">
    <location>
        <begin position="235"/>
        <end position="313"/>
    </location>
</feature>
<dbReference type="EMBL" id="CP002792">
    <property type="protein sequence ID" value="AEH07093.1"/>
    <property type="molecule type" value="Genomic_DNA"/>
</dbReference>
<keyword evidence="1 2" id="KW-0808">Transferase</keyword>
<dbReference type="Gene3D" id="3.30.230.10">
    <property type="match status" value="1"/>
</dbReference>
<gene>
    <name evidence="5" type="ordered locus">Metok_1124</name>
</gene>
<dbReference type="InterPro" id="IPR053442">
    <property type="entry name" value="Beta-RFA-P_synthase"/>
</dbReference>
<dbReference type="PIRSF" id="PIRSF004884">
    <property type="entry name" value="Sugar_kin_arch"/>
    <property type="match status" value="1"/>
</dbReference>
<protein>
    <recommendedName>
        <fullName evidence="2">Beta-ribofuranosylaminobenzene 5'-phosphate synthase</fullName>
        <shortName evidence="2">Beta-RFA-P synthase</shortName>
        <ecNumber evidence="2">2.4.2.54</ecNumber>
    </recommendedName>
</protein>
<comment type="subunit">
    <text evidence="2">Homodimer.</text>
</comment>
<evidence type="ECO:0000256" key="2">
    <source>
        <dbReference type="PIRNR" id="PIRNR004884"/>
    </source>
</evidence>
<organism evidence="5 6">
    <name type="scientific">Methanothermococcus okinawensis (strain DSM 14208 / JCM 11175 / IH1)</name>
    <dbReference type="NCBI Taxonomy" id="647113"/>
    <lineage>
        <taxon>Archaea</taxon>
        <taxon>Methanobacteriati</taxon>
        <taxon>Methanobacteriota</taxon>
        <taxon>Methanomada group</taxon>
        <taxon>Methanococci</taxon>
        <taxon>Methanococcales</taxon>
        <taxon>Methanococcaceae</taxon>
        <taxon>Methanothermococcus</taxon>
    </lineage>
</organism>
<dbReference type="InterPro" id="IPR004422">
    <property type="entry name" value="RFAP_synthase"/>
</dbReference>
<keyword evidence="2" id="KW-0328">Glycosyltransferase</keyword>
<proteinExistence type="inferred from homology"/>
<dbReference type="PANTHER" id="PTHR20861">
    <property type="entry name" value="HOMOSERINE/4-DIPHOSPHOCYTIDYL-2-C-METHYL-D-ERYTHRITOL KINASE"/>
    <property type="match status" value="1"/>
</dbReference>
<dbReference type="PANTHER" id="PTHR20861:SF6">
    <property type="entry name" value="BETA-RIBOFURANOSYLPHENOL 5'-PHOSPHATE SYNTHASE"/>
    <property type="match status" value="1"/>
</dbReference>
<keyword evidence="6" id="KW-1185">Reference proteome</keyword>
<dbReference type="InterPro" id="IPR014721">
    <property type="entry name" value="Ribsml_uS5_D2-typ_fold_subgr"/>
</dbReference>
<accession>F8ANV2</accession>
<dbReference type="Pfam" id="PF08544">
    <property type="entry name" value="GHMP_kinases_C"/>
    <property type="match status" value="1"/>
</dbReference>
<evidence type="ECO:0000259" key="3">
    <source>
        <dbReference type="Pfam" id="PF00288"/>
    </source>
</evidence>
<dbReference type="NCBIfam" id="TIGR00144">
    <property type="entry name" value="beta_RFAP_syn"/>
    <property type="match status" value="1"/>
</dbReference>
<evidence type="ECO:0000259" key="4">
    <source>
        <dbReference type="Pfam" id="PF08544"/>
    </source>
</evidence>
<dbReference type="eggNOG" id="arCOG01026">
    <property type="taxonomic scope" value="Archaea"/>
</dbReference>
<evidence type="ECO:0000313" key="5">
    <source>
        <dbReference type="EMBL" id="AEH07093.1"/>
    </source>
</evidence>
<comment type="similarity">
    <text evidence="2">Belongs to the beta-RFA-P synthase family.</text>
</comment>
<dbReference type="InterPro" id="IPR020568">
    <property type="entry name" value="Ribosomal_Su5_D2-typ_SF"/>
</dbReference>
<dbReference type="NCBIfam" id="NF040726">
    <property type="entry name" value="BetaRFA-P_synth"/>
    <property type="match status" value="1"/>
</dbReference>
<dbReference type="SUPFAM" id="SSF54211">
    <property type="entry name" value="Ribosomal protein S5 domain 2-like"/>
    <property type="match status" value="1"/>
</dbReference>
<sequence>MVNIMKSKIISPSRIHMGLIDLNGSIGRVDGGIGITLNNPNFIIEGKESSDIEIEFDKNITDKNITNNEIEKRIYDISKKVLEYIGEKGIYLKIKSVIPQHSGLGSGTQMALSTGKLISLIYQKELDSKTLSTITGRGGTSGIGVNAFEKGGFIVDGGHSFGKGKDKEDFRPSSASKNVRAPPVLFRHDFNWDVVLTIPKGESIYGNKEVDIFKKYCPIPLNETQKICHLILMKMMPAIIENDISSFGEVVNKLQYIGFKKVELGLQKDIVKELLETLQKVSYSGLSSFGPTIYSICDGKDSVKNVVETSKEFFDKYRIDGDIIITKGNNRGFDVK</sequence>
<dbReference type="GO" id="GO:0005524">
    <property type="term" value="F:ATP binding"/>
    <property type="evidence" value="ECO:0007669"/>
    <property type="project" value="UniProtKB-UniRule"/>
</dbReference>
<evidence type="ECO:0000256" key="1">
    <source>
        <dbReference type="ARBA" id="ARBA00022679"/>
    </source>
</evidence>
<dbReference type="UniPathway" id="UPA00065"/>
<comment type="function">
    <text evidence="2">Catalyzes the condensation of 4-aminobenzoate (pABA) with 5-phospho-alpha-D-ribose 1-diphosphate (PRPP) to produce beta-ribofuranosylaminobenzene 5'-phosphate (beta-RFA-P).</text>
</comment>
<dbReference type="KEGG" id="mok:Metok_1124"/>
<dbReference type="AlphaFoldDB" id="F8ANV2"/>
<dbReference type="EC" id="2.4.2.54" evidence="2"/>
<name>F8ANV2_METOI</name>
<dbReference type="InterPro" id="IPR006204">
    <property type="entry name" value="GHMP_kinase_N_dom"/>
</dbReference>
<feature type="domain" description="GHMP kinase N-terminal" evidence="3">
    <location>
        <begin position="75"/>
        <end position="142"/>
    </location>
</feature>
<comment type="catalytic activity">
    <reaction evidence="2">
        <text>5-phospho-alpha-D-ribose 1-diphosphate + 4-hydroxybenzoate + H(+) = 4-(beta-D-ribofuranosyl)phenol 5'-phosphate + CO2 + diphosphate</text>
        <dbReference type="Rhea" id="RHEA:48556"/>
        <dbReference type="ChEBI" id="CHEBI:15378"/>
        <dbReference type="ChEBI" id="CHEBI:16526"/>
        <dbReference type="ChEBI" id="CHEBI:17879"/>
        <dbReference type="ChEBI" id="CHEBI:33019"/>
        <dbReference type="ChEBI" id="CHEBI:58017"/>
        <dbReference type="ChEBI" id="CHEBI:82767"/>
        <dbReference type="EC" id="2.4.2.54"/>
    </reaction>
</comment>
<dbReference type="HOGENOM" id="CLU_061764_0_0_2"/>
<reference evidence="5" key="1">
    <citation type="submission" date="2011-05" db="EMBL/GenBank/DDBJ databases">
        <title>Complete sequence of chromosome of Methanothermococcus okinawensis IH1.</title>
        <authorList>
            <consortium name="US DOE Joint Genome Institute"/>
            <person name="Lucas S."/>
            <person name="Han J."/>
            <person name="Lapidus A."/>
            <person name="Cheng J.-F."/>
            <person name="Goodwin L."/>
            <person name="Pitluck S."/>
            <person name="Peters L."/>
            <person name="Mikhailova N."/>
            <person name="Held B."/>
            <person name="Han C."/>
            <person name="Tapia R."/>
            <person name="Land M."/>
            <person name="Hauser L."/>
            <person name="Kyrpides N."/>
            <person name="Ivanova N."/>
            <person name="Pagani I."/>
            <person name="Sieprawska-Lupa M."/>
            <person name="Takai K."/>
            <person name="Miyazaki J."/>
            <person name="Whitman W."/>
            <person name="Woyke T."/>
        </authorList>
    </citation>
    <scope>NUCLEOTIDE SEQUENCE [LARGE SCALE GENOMIC DNA]</scope>
    <source>
        <strain evidence="5">IH1</strain>
    </source>
</reference>
<dbReference type="GO" id="GO:0043793">
    <property type="term" value="F:beta-ribofuranosylaminobenzene 5'-phosphate synthase activity"/>
    <property type="evidence" value="ECO:0007669"/>
    <property type="project" value="UniProtKB-EC"/>
</dbReference>
<dbReference type="Pfam" id="PF00288">
    <property type="entry name" value="GHMP_kinases_N"/>
    <property type="match status" value="1"/>
</dbReference>
<dbReference type="InterPro" id="IPR013750">
    <property type="entry name" value="GHMP_kinase_C_dom"/>
</dbReference>
<dbReference type="STRING" id="647113.Metok_1124"/>
<comment type="pathway">
    <text evidence="2">Cofactor biosynthesis; 5,6,7,8-tetrahydromethanopterin biosynthesis.</text>
</comment>